<feature type="region of interest" description="Disordered" evidence="1">
    <location>
        <begin position="138"/>
        <end position="171"/>
    </location>
</feature>
<organism evidence="2">
    <name type="scientific">marine metagenome</name>
    <dbReference type="NCBI Taxonomy" id="408172"/>
    <lineage>
        <taxon>unclassified sequences</taxon>
        <taxon>metagenomes</taxon>
        <taxon>ecological metagenomes</taxon>
    </lineage>
</organism>
<evidence type="ECO:0000256" key="1">
    <source>
        <dbReference type="SAM" id="MobiDB-lite"/>
    </source>
</evidence>
<gene>
    <name evidence="2" type="ORF">METZ01_LOCUS39277</name>
</gene>
<accession>A0A381RAJ1</accession>
<protein>
    <recommendedName>
        <fullName evidence="3">MalT-like TPR region domain-containing protein</fullName>
    </recommendedName>
</protein>
<name>A0A381RAJ1_9ZZZZ</name>
<sequence length="234" mass="26398">MELTNQIQLELYFADHFDTVLFSVLADIYLNQDDLKRARRVCEIGLRHHEHDAAGLFVLAQVEKAEGNLKNTEKVLEKVLLYAEDHLAASEMLCEIQTVLGRAQTKLLRSWQHVLRLDPDNRTAADFIKKVKGNKLKHALKPGASGTKPEKHVSKPKKEKPKTSVSRVAEKSSSPLNVSARLATFTLVAVLKNQGLFEQALDVLDVLEQKGDNKKKVDQERKSIQTLLKNTQED</sequence>
<dbReference type="InterPro" id="IPR011990">
    <property type="entry name" value="TPR-like_helical_dom_sf"/>
</dbReference>
<dbReference type="Gene3D" id="1.25.40.10">
    <property type="entry name" value="Tetratricopeptide repeat domain"/>
    <property type="match status" value="1"/>
</dbReference>
<proteinExistence type="predicted"/>
<evidence type="ECO:0008006" key="3">
    <source>
        <dbReference type="Google" id="ProtNLM"/>
    </source>
</evidence>
<dbReference type="SUPFAM" id="SSF48452">
    <property type="entry name" value="TPR-like"/>
    <property type="match status" value="1"/>
</dbReference>
<reference evidence="2" key="1">
    <citation type="submission" date="2018-05" db="EMBL/GenBank/DDBJ databases">
        <authorList>
            <person name="Lanie J.A."/>
            <person name="Ng W.-L."/>
            <person name="Kazmierczak K.M."/>
            <person name="Andrzejewski T.M."/>
            <person name="Davidsen T.M."/>
            <person name="Wayne K.J."/>
            <person name="Tettelin H."/>
            <person name="Glass J.I."/>
            <person name="Rusch D."/>
            <person name="Podicherti R."/>
            <person name="Tsui H.-C.T."/>
            <person name="Winkler M.E."/>
        </authorList>
    </citation>
    <scope>NUCLEOTIDE SEQUENCE</scope>
</reference>
<dbReference type="EMBL" id="UINC01001682">
    <property type="protein sequence ID" value="SUZ86423.1"/>
    <property type="molecule type" value="Genomic_DNA"/>
</dbReference>
<evidence type="ECO:0000313" key="2">
    <source>
        <dbReference type="EMBL" id="SUZ86423.1"/>
    </source>
</evidence>
<dbReference type="AlphaFoldDB" id="A0A381RAJ1"/>